<feature type="transmembrane region" description="Helical" evidence="2">
    <location>
        <begin position="162"/>
        <end position="182"/>
    </location>
</feature>
<dbReference type="PANTHER" id="PTHR43773">
    <property type="entry name" value="MAGNESIUM TRANSPORTER MGTE"/>
    <property type="match status" value="1"/>
</dbReference>
<dbReference type="SMART" id="SM00116">
    <property type="entry name" value="CBS"/>
    <property type="match status" value="1"/>
</dbReference>
<evidence type="ECO:0000313" key="5">
    <source>
        <dbReference type="Proteomes" id="UP000076420"/>
    </source>
</evidence>
<name>A0A2C9KWN1_BIOGL</name>
<organism evidence="4 5">
    <name type="scientific">Biomphalaria glabrata</name>
    <name type="common">Bloodfluke planorb</name>
    <name type="synonym">Freshwater snail</name>
    <dbReference type="NCBI Taxonomy" id="6526"/>
    <lineage>
        <taxon>Eukaryota</taxon>
        <taxon>Metazoa</taxon>
        <taxon>Spiralia</taxon>
        <taxon>Lophotrochozoa</taxon>
        <taxon>Mollusca</taxon>
        <taxon>Gastropoda</taxon>
        <taxon>Heterobranchia</taxon>
        <taxon>Euthyneura</taxon>
        <taxon>Panpulmonata</taxon>
        <taxon>Hygrophila</taxon>
        <taxon>Lymnaeoidea</taxon>
        <taxon>Planorbidae</taxon>
        <taxon>Biomphalaria</taxon>
    </lineage>
</organism>
<reference evidence="4" key="1">
    <citation type="submission" date="2020-05" db="UniProtKB">
        <authorList>
            <consortium name="EnsemblMetazoa"/>
        </authorList>
    </citation>
    <scope>IDENTIFICATION</scope>
    <source>
        <strain evidence="4">BB02</strain>
    </source>
</reference>
<proteinExistence type="predicted"/>
<dbReference type="GO" id="GO:0016020">
    <property type="term" value="C:membrane"/>
    <property type="evidence" value="ECO:0007669"/>
    <property type="project" value="InterPro"/>
</dbReference>
<dbReference type="EnsemblMetazoa" id="BGLB024424-RA">
    <property type="protein sequence ID" value="BGLB024424-PA"/>
    <property type="gene ID" value="BGLB024424"/>
</dbReference>
<dbReference type="STRING" id="6526.A0A2C9KWN1"/>
<dbReference type="GO" id="GO:0015095">
    <property type="term" value="F:magnesium ion transmembrane transporter activity"/>
    <property type="evidence" value="ECO:0007669"/>
    <property type="project" value="InterPro"/>
</dbReference>
<gene>
    <name evidence="4" type="primary">106072158</name>
</gene>
<feature type="domain" description="CBS" evidence="3">
    <location>
        <begin position="81"/>
        <end position="139"/>
    </location>
</feature>
<dbReference type="SUPFAM" id="SSF161093">
    <property type="entry name" value="MgtE membrane domain-like"/>
    <property type="match status" value="1"/>
</dbReference>
<dbReference type="InterPro" id="IPR006669">
    <property type="entry name" value="MgtE_transporter"/>
</dbReference>
<dbReference type="Gene3D" id="3.10.580.10">
    <property type="entry name" value="CBS-domain"/>
    <property type="match status" value="1"/>
</dbReference>
<protein>
    <recommendedName>
        <fullName evidence="3">CBS domain-containing protein</fullName>
    </recommendedName>
</protein>
<dbReference type="KEGG" id="bgt:106072158"/>
<dbReference type="VEuPathDB" id="VectorBase:BGLB024424"/>
<evidence type="ECO:0000256" key="1">
    <source>
        <dbReference type="PROSITE-ProRule" id="PRU00703"/>
    </source>
</evidence>
<dbReference type="PROSITE" id="PS51371">
    <property type="entry name" value="CBS"/>
    <property type="match status" value="1"/>
</dbReference>
<dbReference type="Pfam" id="PF00571">
    <property type="entry name" value="CBS"/>
    <property type="match status" value="2"/>
</dbReference>
<accession>A0A2C9KWN1</accession>
<dbReference type="SUPFAM" id="SSF54631">
    <property type="entry name" value="CBS-domain pair"/>
    <property type="match status" value="1"/>
</dbReference>
<dbReference type="InterPro" id="IPR046342">
    <property type="entry name" value="CBS_dom_sf"/>
</dbReference>
<keyword evidence="2" id="KW-0812">Transmembrane</keyword>
<evidence type="ECO:0000256" key="2">
    <source>
        <dbReference type="SAM" id="Phobius"/>
    </source>
</evidence>
<keyword evidence="1" id="KW-0129">CBS domain</keyword>
<keyword evidence="2" id="KW-0472">Membrane</keyword>
<dbReference type="CDD" id="cd04606">
    <property type="entry name" value="CBS_pair_Mg_transporter"/>
    <property type="match status" value="1"/>
</dbReference>
<dbReference type="Proteomes" id="UP000076420">
    <property type="component" value="Unassembled WGS sequence"/>
</dbReference>
<dbReference type="InterPro" id="IPR000644">
    <property type="entry name" value="CBS_dom"/>
</dbReference>
<evidence type="ECO:0000259" key="3">
    <source>
        <dbReference type="PROSITE" id="PS51371"/>
    </source>
</evidence>
<keyword evidence="2" id="KW-1133">Transmembrane helix</keyword>
<sequence>MLHFVLSYPEKSAGRLIQKDVIAVPYTWDVAKSIEFLENHHVITEELVQVFVVDEEGCPVGFVPIAKLFFSDKRTNIVAIMNKNIKIIRPDMDQEEVVHIFRKYALISAPVVDENGTMIGYIAADDIAEVMGTEIERDILNLGGILENDIYSTVLRTVRSRFPWLFINIAMATITSSVIGFFDDTIGKM</sequence>
<dbReference type="PANTHER" id="PTHR43773:SF1">
    <property type="entry name" value="MAGNESIUM TRANSPORTER MGTE"/>
    <property type="match status" value="1"/>
</dbReference>
<dbReference type="AlphaFoldDB" id="A0A2C9KWN1"/>
<dbReference type="InterPro" id="IPR036739">
    <property type="entry name" value="SLC41_membr_dom_sf"/>
</dbReference>
<evidence type="ECO:0000313" key="4">
    <source>
        <dbReference type="EnsemblMetazoa" id="BGLB024424-PA"/>
    </source>
</evidence>